<sequence>MTGISSLFLSFETLPTENWDSGATRKSDKPPNDAASMASLSTTTTDARRELSYRHPASHGSLPHELIESLNRAYWLHVLAVDPSQILPPGKSLLAMMMRTEAHRSEGKTDLHRTVEGIVHKAFWDEAIESLSSPIPSAQLARLKLLYADLSTAITPLLPPDHSVLVQLSSPLPPTSSPLQTCLALLKEVVIALRERCAPVRDGDFLQVMRRLDEPNAVPTTPPLKTTKEAVPHLPIAVCIVDVIQSIITLSEHMKSDLEQFALGTMSETQLKATITLQAKRRERDLIAELWKTNEEKGEDVARRLWNQWASEPLESHLQLRSEDRTHHARWVLRLVQALGSSVSISCDVPTPKDRPSTAIHPVPASQLTSTPSHKNSLPPQFLLSSPSLFYLQNLLQAIVISAALRTLPRLPAPSSTSATAPGGDFMERIWSLLRSEVDQPDDTPGATKLINLEDEVVRARTLAVAHHSASVPNLGTDPSSATPSAPPMGKEEEARLRAAVQRTLQTQDPVFVLLQTRLLVSMAKYSVDLVAQSPADQPAGGVPSGGSSSVSHGAPYAPSSMQTGRDGGRPEKRLRLSSPSELPQHAESLKHVALIKGFEDPVLVRAIEEAFSKFALCIKWVAETWQDVM</sequence>
<dbReference type="Proteomes" id="UP000824881">
    <property type="component" value="Unassembled WGS sequence"/>
</dbReference>
<evidence type="ECO:0000313" key="2">
    <source>
        <dbReference type="Proteomes" id="UP000824881"/>
    </source>
</evidence>
<evidence type="ECO:0000313" key="1">
    <source>
        <dbReference type="EMBL" id="KAG9221052.1"/>
    </source>
</evidence>
<proteinExistence type="predicted"/>
<keyword evidence="2" id="KW-1185">Reference proteome</keyword>
<accession>A0ACB7IS12</accession>
<name>A0ACB7IS12_PLECO</name>
<reference evidence="1 2" key="1">
    <citation type="journal article" date="2021" name="Appl. Environ. Microbiol.">
        <title>Genetic linkage and physical mapping for an oyster mushroom Pleurotus cornucopiae and QTL analysis for the trait cap color.</title>
        <authorList>
            <person name="Zhang Y."/>
            <person name="Gao W."/>
            <person name="Sonnenberg A."/>
            <person name="Chen Q."/>
            <person name="Zhang J."/>
            <person name="Huang C."/>
        </authorList>
    </citation>
    <scope>NUCLEOTIDE SEQUENCE [LARGE SCALE GENOMIC DNA]</scope>
    <source>
        <strain evidence="1">CCMSSC00406</strain>
    </source>
</reference>
<dbReference type="EMBL" id="WQMT02000007">
    <property type="protein sequence ID" value="KAG9221052.1"/>
    <property type="molecule type" value="Genomic_DNA"/>
</dbReference>
<gene>
    <name evidence="1" type="ORF">CCMSSC00406_0005509</name>
</gene>
<protein>
    <submittedName>
        <fullName evidence="1">Uncharacterized protein</fullName>
    </submittedName>
</protein>
<organism evidence="1 2">
    <name type="scientific">Pleurotus cornucopiae</name>
    <name type="common">Cornucopia mushroom</name>
    <dbReference type="NCBI Taxonomy" id="5321"/>
    <lineage>
        <taxon>Eukaryota</taxon>
        <taxon>Fungi</taxon>
        <taxon>Dikarya</taxon>
        <taxon>Basidiomycota</taxon>
        <taxon>Agaricomycotina</taxon>
        <taxon>Agaricomycetes</taxon>
        <taxon>Agaricomycetidae</taxon>
        <taxon>Agaricales</taxon>
        <taxon>Pleurotineae</taxon>
        <taxon>Pleurotaceae</taxon>
        <taxon>Pleurotus</taxon>
    </lineage>
</organism>
<comment type="caution">
    <text evidence="1">The sequence shown here is derived from an EMBL/GenBank/DDBJ whole genome shotgun (WGS) entry which is preliminary data.</text>
</comment>